<evidence type="ECO:0000256" key="11">
    <source>
        <dbReference type="SAM" id="MobiDB-lite"/>
    </source>
</evidence>
<evidence type="ECO:0000259" key="12">
    <source>
        <dbReference type="SMART" id="SM00864"/>
    </source>
</evidence>
<keyword evidence="5 8" id="KW-0342">GTP-binding</keyword>
<feature type="binding site" evidence="8">
    <location>
        <position position="143"/>
    </location>
    <ligand>
        <name>GTP</name>
        <dbReference type="ChEBI" id="CHEBI:37565"/>
    </ligand>
</feature>
<dbReference type="KEGG" id="bhc:JFL75_10555"/>
<comment type="subunit">
    <text evidence="8">Homodimer. Polymerizes to form a dynamic ring structure in a strictly GTP-dependent manner. Interacts directly with several other division proteins.</text>
</comment>
<evidence type="ECO:0000256" key="6">
    <source>
        <dbReference type="ARBA" id="ARBA00023210"/>
    </source>
</evidence>
<dbReference type="SUPFAM" id="SSF52490">
    <property type="entry name" value="Tubulin nucleotide-binding domain-like"/>
    <property type="match status" value="1"/>
</dbReference>
<dbReference type="PRINTS" id="PR00423">
    <property type="entry name" value="CELLDVISFTSZ"/>
</dbReference>
<comment type="subcellular location">
    <subcellularLocation>
        <location evidence="8">Cytoplasm</location>
    </subcellularLocation>
    <text evidence="8">Assembles at midcell at the inner surface of the cytoplasmic membrane.</text>
</comment>
<dbReference type="GO" id="GO:0005525">
    <property type="term" value="F:GTP binding"/>
    <property type="evidence" value="ECO:0007669"/>
    <property type="project" value="UniProtKB-UniRule"/>
</dbReference>
<reference evidence="14" key="1">
    <citation type="submission" date="2021-01" db="EMBL/GenBank/DDBJ databases">
        <title>Description of Breznakiella homolactica.</title>
        <authorList>
            <person name="Song Y."/>
            <person name="Brune A."/>
        </authorList>
    </citation>
    <scope>NUCLEOTIDE SEQUENCE</scope>
    <source>
        <strain evidence="14">RmG30</strain>
    </source>
</reference>
<dbReference type="GO" id="GO:0051258">
    <property type="term" value="P:protein polymerization"/>
    <property type="evidence" value="ECO:0007669"/>
    <property type="project" value="UniProtKB-UniRule"/>
</dbReference>
<feature type="compositionally biased region" description="Basic and acidic residues" evidence="11">
    <location>
        <begin position="382"/>
        <end position="403"/>
    </location>
</feature>
<keyword evidence="2 8" id="KW-0963">Cytoplasm</keyword>
<evidence type="ECO:0000313" key="14">
    <source>
        <dbReference type="EMBL" id="QQO07403.1"/>
    </source>
</evidence>
<evidence type="ECO:0000256" key="1">
    <source>
        <dbReference type="ARBA" id="ARBA00009690"/>
    </source>
</evidence>
<dbReference type="InterPro" id="IPR008280">
    <property type="entry name" value="Tub_FtsZ_C"/>
</dbReference>
<evidence type="ECO:0000259" key="13">
    <source>
        <dbReference type="SMART" id="SM00865"/>
    </source>
</evidence>
<evidence type="ECO:0000256" key="7">
    <source>
        <dbReference type="ARBA" id="ARBA00023306"/>
    </source>
</evidence>
<dbReference type="InterPro" id="IPR024757">
    <property type="entry name" value="FtsZ_C"/>
</dbReference>
<keyword evidence="3 8" id="KW-0132">Cell division</keyword>
<dbReference type="NCBIfam" id="TIGR00065">
    <property type="entry name" value="ftsZ"/>
    <property type="match status" value="1"/>
</dbReference>
<dbReference type="GO" id="GO:0005737">
    <property type="term" value="C:cytoplasm"/>
    <property type="evidence" value="ECO:0007669"/>
    <property type="project" value="UniProtKB-SubCell"/>
</dbReference>
<dbReference type="InterPro" id="IPR020805">
    <property type="entry name" value="Cell_div_FtsZ_CS"/>
</dbReference>
<evidence type="ECO:0000256" key="8">
    <source>
        <dbReference type="HAMAP-Rule" id="MF_00909"/>
    </source>
</evidence>
<dbReference type="InterPro" id="IPR037103">
    <property type="entry name" value="Tubulin/FtsZ-like_C"/>
</dbReference>
<keyword evidence="4 8" id="KW-0547">Nucleotide-binding</keyword>
<dbReference type="SUPFAM" id="SSF55307">
    <property type="entry name" value="Tubulin C-terminal domain-like"/>
    <property type="match status" value="1"/>
</dbReference>
<dbReference type="InterPro" id="IPR003008">
    <property type="entry name" value="Tubulin_FtsZ_GTPase"/>
</dbReference>
<dbReference type="RefSeq" id="WP_215624708.1">
    <property type="nucleotide sequence ID" value="NZ_CP067089.2"/>
</dbReference>
<feature type="domain" description="Tubulin/FtsZ 2-layer sandwich" evidence="13">
    <location>
        <begin position="211"/>
        <end position="329"/>
    </location>
</feature>
<dbReference type="GO" id="GO:0043093">
    <property type="term" value="P:FtsZ-dependent cytokinesis"/>
    <property type="evidence" value="ECO:0007669"/>
    <property type="project" value="UniProtKB-UniRule"/>
</dbReference>
<dbReference type="EMBL" id="CP067089">
    <property type="protein sequence ID" value="QQO07403.1"/>
    <property type="molecule type" value="Genomic_DNA"/>
</dbReference>
<dbReference type="InterPro" id="IPR000158">
    <property type="entry name" value="Cell_div_FtsZ"/>
</dbReference>
<evidence type="ECO:0000256" key="10">
    <source>
        <dbReference type="RuleBase" id="RU000631"/>
    </source>
</evidence>
<dbReference type="AlphaFoldDB" id="A0A7T7XJI0"/>
<comment type="function">
    <text evidence="8 10">Essential cell division protein that forms a contractile ring structure (Z ring) at the future cell division site. The regulation of the ring assembly controls the timing and the location of cell division. One of the functions of the FtsZ ring is to recruit other cell division proteins to the septum to produce a new cell wall between the dividing cells. Binds GTP and shows GTPase activity.</text>
</comment>
<dbReference type="SMART" id="SM00864">
    <property type="entry name" value="Tubulin"/>
    <property type="match status" value="1"/>
</dbReference>
<evidence type="ECO:0000256" key="2">
    <source>
        <dbReference type="ARBA" id="ARBA00022490"/>
    </source>
</evidence>
<dbReference type="PANTHER" id="PTHR30314:SF3">
    <property type="entry name" value="MITOCHONDRIAL DIVISION PROTEIN FSZA"/>
    <property type="match status" value="1"/>
</dbReference>
<dbReference type="InterPro" id="IPR036525">
    <property type="entry name" value="Tubulin/FtsZ_GTPase_sf"/>
</dbReference>
<keyword evidence="15" id="KW-1185">Reference proteome</keyword>
<proteinExistence type="inferred from homology"/>
<sequence>MNIEILDDRNNVPNATVIKVIGAGGGGSNAVNRMIECGVQKVQFIAANTDLQALNQCKAPTKLPIGSKLTAGLGAGGKPEIGEKAAMEDRDMIANALKGADMVFVTAGMGGGTGTGSAPVIAQVARETGALTVGVVTKPFAFEGRYKMRLAEEGIAKMREAVDTLIIIPNEHLLQIVEDRTPIKEAFLVADDVLRQGVQGISDLITVPGLINIDFADVRTTMHGQGDALMGIGIASGNNRAEEAANRAIKNPLLEGASMAGSKHILVNVTGGDDLSLKEVAQIVDVVTDNVDPDALIITGTALDTGMADKVHVTVIATGFRSENITVVPAGGAGDEVRSGDADYIRYDEWKQFTERSSRRPAEFLSHRNYREEDLDVPTVIRDPKYSVERNGEEKAGAESKDA</sequence>
<gene>
    <name evidence="8 14" type="primary">ftsZ</name>
    <name evidence="14" type="ORF">JFL75_10555</name>
</gene>
<feature type="domain" description="Tubulin/FtsZ GTPase" evidence="12">
    <location>
        <begin position="17"/>
        <end position="209"/>
    </location>
</feature>
<keyword evidence="7 8" id="KW-0131">Cell cycle</keyword>
<dbReference type="Gene3D" id="3.40.50.1440">
    <property type="entry name" value="Tubulin/FtsZ, GTPase domain"/>
    <property type="match status" value="1"/>
</dbReference>
<accession>A0A7T7XJI0</accession>
<organism evidence="14 15">
    <name type="scientific">Breznakiella homolactica</name>
    <dbReference type="NCBI Taxonomy" id="2798577"/>
    <lineage>
        <taxon>Bacteria</taxon>
        <taxon>Pseudomonadati</taxon>
        <taxon>Spirochaetota</taxon>
        <taxon>Spirochaetia</taxon>
        <taxon>Spirochaetales</taxon>
        <taxon>Breznakiellaceae</taxon>
        <taxon>Breznakiella</taxon>
    </lineage>
</organism>
<dbReference type="PROSITE" id="PS01134">
    <property type="entry name" value="FTSZ_1"/>
    <property type="match status" value="1"/>
</dbReference>
<feature type="region of interest" description="Disordered" evidence="11">
    <location>
        <begin position="376"/>
        <end position="403"/>
    </location>
</feature>
<dbReference type="FunFam" id="3.40.50.1440:FF:000023">
    <property type="entry name" value="Cell division protein FtsZ"/>
    <property type="match status" value="1"/>
</dbReference>
<dbReference type="PANTHER" id="PTHR30314">
    <property type="entry name" value="CELL DIVISION PROTEIN FTSZ-RELATED"/>
    <property type="match status" value="1"/>
</dbReference>
<evidence type="ECO:0000256" key="5">
    <source>
        <dbReference type="ARBA" id="ARBA00023134"/>
    </source>
</evidence>
<name>A0A7T7XJI0_9SPIR</name>
<dbReference type="InterPro" id="IPR018316">
    <property type="entry name" value="Tubulin/FtsZ_2-layer-sand-dom"/>
</dbReference>
<dbReference type="HAMAP" id="MF_00909">
    <property type="entry name" value="FtsZ"/>
    <property type="match status" value="1"/>
</dbReference>
<dbReference type="Gene3D" id="3.30.1330.20">
    <property type="entry name" value="Tubulin/FtsZ, C-terminal domain"/>
    <property type="match status" value="1"/>
</dbReference>
<comment type="similarity">
    <text evidence="1 8 10">Belongs to the FtsZ family.</text>
</comment>
<dbReference type="Proteomes" id="UP000595917">
    <property type="component" value="Chromosome"/>
</dbReference>
<dbReference type="GO" id="GO:0000917">
    <property type="term" value="P:division septum assembly"/>
    <property type="evidence" value="ECO:0007669"/>
    <property type="project" value="UniProtKB-KW"/>
</dbReference>
<dbReference type="GO" id="GO:0003924">
    <property type="term" value="F:GTPase activity"/>
    <property type="evidence" value="ECO:0007669"/>
    <property type="project" value="UniProtKB-UniRule"/>
</dbReference>
<dbReference type="GO" id="GO:0032153">
    <property type="term" value="C:cell division site"/>
    <property type="evidence" value="ECO:0007669"/>
    <property type="project" value="UniProtKB-UniRule"/>
</dbReference>
<dbReference type="CDD" id="cd02201">
    <property type="entry name" value="FtsZ_type1"/>
    <property type="match status" value="1"/>
</dbReference>
<evidence type="ECO:0000313" key="15">
    <source>
        <dbReference type="Proteomes" id="UP000595917"/>
    </source>
</evidence>
<dbReference type="InterPro" id="IPR045061">
    <property type="entry name" value="FtsZ/CetZ"/>
</dbReference>
<evidence type="ECO:0000256" key="9">
    <source>
        <dbReference type="NCBIfam" id="TIGR00065"/>
    </source>
</evidence>
<feature type="binding site" evidence="8">
    <location>
        <position position="147"/>
    </location>
    <ligand>
        <name>GTP</name>
        <dbReference type="ChEBI" id="CHEBI:37565"/>
    </ligand>
</feature>
<protein>
    <recommendedName>
        <fullName evidence="8 9">Cell division protein FtsZ</fullName>
    </recommendedName>
</protein>
<keyword evidence="6 8" id="KW-0717">Septation</keyword>
<dbReference type="Pfam" id="PF00091">
    <property type="entry name" value="Tubulin"/>
    <property type="match status" value="1"/>
</dbReference>
<feature type="binding site" evidence="8">
    <location>
        <begin position="112"/>
        <end position="114"/>
    </location>
    <ligand>
        <name>GTP</name>
        <dbReference type="ChEBI" id="CHEBI:37565"/>
    </ligand>
</feature>
<evidence type="ECO:0000256" key="3">
    <source>
        <dbReference type="ARBA" id="ARBA00022618"/>
    </source>
</evidence>
<evidence type="ECO:0000256" key="4">
    <source>
        <dbReference type="ARBA" id="ARBA00022741"/>
    </source>
</evidence>
<dbReference type="Pfam" id="PF12327">
    <property type="entry name" value="FtsZ_C"/>
    <property type="match status" value="1"/>
</dbReference>
<feature type="binding site" evidence="8">
    <location>
        <begin position="25"/>
        <end position="29"/>
    </location>
    <ligand>
        <name>GTP</name>
        <dbReference type="ChEBI" id="CHEBI:37565"/>
    </ligand>
</feature>
<dbReference type="PROSITE" id="PS01135">
    <property type="entry name" value="FTSZ_2"/>
    <property type="match status" value="1"/>
</dbReference>
<feature type="binding site" evidence="8">
    <location>
        <position position="191"/>
    </location>
    <ligand>
        <name>GTP</name>
        <dbReference type="ChEBI" id="CHEBI:37565"/>
    </ligand>
</feature>
<dbReference type="SMART" id="SM00865">
    <property type="entry name" value="Tubulin_C"/>
    <property type="match status" value="1"/>
</dbReference>